<dbReference type="CDD" id="cd00143">
    <property type="entry name" value="PP2Cc"/>
    <property type="match status" value="1"/>
</dbReference>
<dbReference type="Pfam" id="PF13672">
    <property type="entry name" value="PP2C_2"/>
    <property type="match status" value="1"/>
</dbReference>
<dbReference type="OrthoDB" id="9801841at2"/>
<keyword evidence="3" id="KW-1185">Reference proteome</keyword>
<dbReference type="InterPro" id="IPR001932">
    <property type="entry name" value="PPM-type_phosphatase-like_dom"/>
</dbReference>
<dbReference type="STRING" id="1120995.SAMN02745245_01340"/>
<dbReference type="PANTHER" id="PTHR13832:SF860">
    <property type="entry name" value="PROTEIN PHOSPHATASE PHPP"/>
    <property type="match status" value="1"/>
</dbReference>
<dbReference type="AlphaFoldDB" id="A0A1M5T0J4"/>
<gene>
    <name evidence="2" type="ORF">SAMN02745245_01340</name>
</gene>
<dbReference type="EMBL" id="FQXI01000009">
    <property type="protein sequence ID" value="SHH44236.1"/>
    <property type="molecule type" value="Genomic_DNA"/>
</dbReference>
<dbReference type="NCBIfam" id="NF033484">
    <property type="entry name" value="Stp1_PP2C_phos"/>
    <property type="match status" value="1"/>
</dbReference>
<proteinExistence type="predicted"/>
<evidence type="ECO:0000313" key="2">
    <source>
        <dbReference type="EMBL" id="SHH44236.1"/>
    </source>
</evidence>
<evidence type="ECO:0000313" key="3">
    <source>
        <dbReference type="Proteomes" id="UP000184032"/>
    </source>
</evidence>
<dbReference type="SMART" id="SM00332">
    <property type="entry name" value="PP2Cc"/>
    <property type="match status" value="1"/>
</dbReference>
<dbReference type="PANTHER" id="PTHR13832">
    <property type="entry name" value="PROTEIN PHOSPHATASE 2C"/>
    <property type="match status" value="1"/>
</dbReference>
<evidence type="ECO:0000259" key="1">
    <source>
        <dbReference type="PROSITE" id="PS51746"/>
    </source>
</evidence>
<dbReference type="Gene3D" id="3.60.40.10">
    <property type="entry name" value="PPM-type phosphatase domain"/>
    <property type="match status" value="1"/>
</dbReference>
<reference evidence="2 3" key="1">
    <citation type="submission" date="2016-11" db="EMBL/GenBank/DDBJ databases">
        <authorList>
            <person name="Jaros S."/>
            <person name="Januszkiewicz K."/>
            <person name="Wedrychowicz H."/>
        </authorList>
    </citation>
    <scope>NUCLEOTIDE SEQUENCE [LARGE SCALE GENOMIC DNA]</scope>
    <source>
        <strain evidence="2 3">DSM 21120</strain>
    </source>
</reference>
<accession>A0A1M5T0J4</accession>
<dbReference type="RefSeq" id="WP_073184928.1">
    <property type="nucleotide sequence ID" value="NZ_FQXI01000009.1"/>
</dbReference>
<dbReference type="InterPro" id="IPR036457">
    <property type="entry name" value="PPM-type-like_dom_sf"/>
</dbReference>
<protein>
    <submittedName>
        <fullName evidence="2">Protein phosphatase 2C</fullName>
    </submittedName>
</protein>
<dbReference type="InterPro" id="IPR015655">
    <property type="entry name" value="PP2C"/>
</dbReference>
<feature type="domain" description="PPM-type phosphatase" evidence="1">
    <location>
        <begin position="2"/>
        <end position="238"/>
    </location>
</feature>
<dbReference type="SMART" id="SM00331">
    <property type="entry name" value="PP2C_SIG"/>
    <property type="match status" value="1"/>
</dbReference>
<dbReference type="SUPFAM" id="SSF81606">
    <property type="entry name" value="PP2C-like"/>
    <property type="match status" value="1"/>
</dbReference>
<organism evidence="2 3">
    <name type="scientific">Anaerosphaera aminiphila DSM 21120</name>
    <dbReference type="NCBI Taxonomy" id="1120995"/>
    <lineage>
        <taxon>Bacteria</taxon>
        <taxon>Bacillati</taxon>
        <taxon>Bacillota</taxon>
        <taxon>Tissierellia</taxon>
        <taxon>Tissierellales</taxon>
        <taxon>Peptoniphilaceae</taxon>
        <taxon>Anaerosphaera</taxon>
    </lineage>
</organism>
<name>A0A1M5T0J4_9FIRM</name>
<sequence length="239" mass="26383">MEFVAATNKGCVRTNNEDSYYIPGDIKNLFILADGMGGHLAGETASQMAIDVISEYFSRESIDTEDKLIETIESAISEANSKILQLSIDDENFRGMGTTLSLVYIFNDFVYYANIGDSRIYVVDKQKIEQITVDDSFVNYLIQIGEISEEEALNHPKKNVLTRALGTSPTVGVTVEKIPLESDKKYLLCSDGLTNMVSNQKIFEILNENNLASSKTKLIGEALSNGGIDNVTLIIIDNE</sequence>
<dbReference type="PROSITE" id="PS51746">
    <property type="entry name" value="PPM_2"/>
    <property type="match status" value="1"/>
</dbReference>
<dbReference type="GO" id="GO:0004722">
    <property type="term" value="F:protein serine/threonine phosphatase activity"/>
    <property type="evidence" value="ECO:0007669"/>
    <property type="project" value="InterPro"/>
</dbReference>
<dbReference type="Proteomes" id="UP000184032">
    <property type="component" value="Unassembled WGS sequence"/>
</dbReference>